<keyword evidence="4" id="KW-0287">Flowering</keyword>
<evidence type="ECO:0000313" key="7">
    <source>
        <dbReference type="EMBL" id="VDD28167.1"/>
    </source>
</evidence>
<feature type="region of interest" description="Disordered" evidence="6">
    <location>
        <begin position="1088"/>
        <end position="1149"/>
    </location>
</feature>
<feature type="coiled-coil region" evidence="5">
    <location>
        <begin position="658"/>
        <end position="692"/>
    </location>
</feature>
<accession>A0A3P6DAC3</accession>
<dbReference type="AlphaFoldDB" id="A0A3P6DAC3"/>
<evidence type="ECO:0000256" key="3">
    <source>
        <dbReference type="ARBA" id="ARBA00022782"/>
    </source>
</evidence>
<dbReference type="SUPFAM" id="SSF57997">
    <property type="entry name" value="Tropomyosin"/>
    <property type="match status" value="1"/>
</dbReference>
<protein>
    <recommendedName>
        <fullName evidence="8">FRIGIDA-like protein</fullName>
    </recommendedName>
</protein>
<keyword evidence="5" id="KW-0175">Coiled coil</keyword>
<evidence type="ECO:0000256" key="6">
    <source>
        <dbReference type="SAM" id="MobiDB-lite"/>
    </source>
</evidence>
<dbReference type="EMBL" id="LR031875">
    <property type="protein sequence ID" value="VDD28167.1"/>
    <property type="molecule type" value="Genomic_DNA"/>
</dbReference>
<name>A0A3P6DAC3_BRAOL</name>
<dbReference type="PANTHER" id="PTHR31791:SF78">
    <property type="entry name" value="FRIGIDA-LIKE PROTEIN"/>
    <property type="match status" value="1"/>
</dbReference>
<keyword evidence="3" id="KW-0221">Differentiation</keyword>
<feature type="coiled-coil region" evidence="5">
    <location>
        <begin position="76"/>
        <end position="103"/>
    </location>
</feature>
<dbReference type="GO" id="GO:0030154">
    <property type="term" value="P:cell differentiation"/>
    <property type="evidence" value="ECO:0007669"/>
    <property type="project" value="UniProtKB-KW"/>
</dbReference>
<organism evidence="7">
    <name type="scientific">Brassica oleracea</name>
    <name type="common">Wild cabbage</name>
    <dbReference type="NCBI Taxonomy" id="3712"/>
    <lineage>
        <taxon>Eukaryota</taxon>
        <taxon>Viridiplantae</taxon>
        <taxon>Streptophyta</taxon>
        <taxon>Embryophyta</taxon>
        <taxon>Tracheophyta</taxon>
        <taxon>Spermatophyta</taxon>
        <taxon>Magnoliopsida</taxon>
        <taxon>eudicotyledons</taxon>
        <taxon>Gunneridae</taxon>
        <taxon>Pentapetalae</taxon>
        <taxon>rosids</taxon>
        <taxon>malvids</taxon>
        <taxon>Brassicales</taxon>
        <taxon>Brassicaceae</taxon>
        <taxon>Brassiceae</taxon>
        <taxon>Brassica</taxon>
    </lineage>
</organism>
<feature type="coiled-coil region" evidence="5">
    <location>
        <begin position="138"/>
        <end position="235"/>
    </location>
</feature>
<feature type="coiled-coil region" evidence="5">
    <location>
        <begin position="728"/>
        <end position="776"/>
    </location>
</feature>
<reference evidence="7" key="1">
    <citation type="submission" date="2018-11" db="EMBL/GenBank/DDBJ databases">
        <authorList>
            <consortium name="Genoscope - CEA"/>
            <person name="William W."/>
        </authorList>
    </citation>
    <scope>NUCLEOTIDE SEQUENCE</scope>
</reference>
<dbReference type="Gene3D" id="1.10.287.1490">
    <property type="match status" value="1"/>
</dbReference>
<dbReference type="GO" id="GO:0009908">
    <property type="term" value="P:flower development"/>
    <property type="evidence" value="ECO:0007669"/>
    <property type="project" value="UniProtKB-KW"/>
</dbReference>
<feature type="compositionally biased region" description="Polar residues" evidence="6">
    <location>
        <begin position="1108"/>
        <end position="1117"/>
    </location>
</feature>
<evidence type="ECO:0008006" key="8">
    <source>
        <dbReference type="Google" id="ProtNLM"/>
    </source>
</evidence>
<evidence type="ECO:0000256" key="1">
    <source>
        <dbReference type="ARBA" id="ARBA00008956"/>
    </source>
</evidence>
<feature type="coiled-coil region" evidence="5">
    <location>
        <begin position="481"/>
        <end position="599"/>
    </location>
</feature>
<dbReference type="Pfam" id="PF07899">
    <property type="entry name" value="Frigida"/>
    <property type="match status" value="1"/>
</dbReference>
<comment type="similarity">
    <text evidence="1">Belongs to the Frigida family.</text>
</comment>
<feature type="compositionally biased region" description="Polar residues" evidence="6">
    <location>
        <begin position="1088"/>
        <end position="1099"/>
    </location>
</feature>
<dbReference type="PANTHER" id="PTHR31791">
    <property type="entry name" value="FRIGIDA-LIKE PROTEIN 3-RELATED"/>
    <property type="match status" value="1"/>
</dbReference>
<keyword evidence="2" id="KW-0217">Developmental protein</keyword>
<evidence type="ECO:0000256" key="4">
    <source>
        <dbReference type="ARBA" id="ARBA00023089"/>
    </source>
</evidence>
<sequence length="1149" mass="131940">MEEIKEENVVNEFRVRGEGLRKALDKVNAHVSDVLVFNVQWKDLNEYLESVQGNVKERFRELESKEVELKGQSFALEERAKVVEEAEAKVADLEMKSDGFRMDVEATKKELSFLTEQVEISLGKSNAEEARLSRLRTLVEECEELAKLETDLERCCAEVSAEMESLRGAQTHRRQLDDEVERKTKDLTLVQNKLVEYEKLFKTSSSKLIKTQGELECKQEQLREMEADFQRHQVKVSAEKELWERTQTHSRELEEEIVRKRKDLTMVLDQTEECGRQLESVEEQLDSQRKLLETQSSELVSREKELQALSLDIDLREQAVISLNNDMESKAKELENVQTLIEERSAHCKSFKLLIEEHSEELVSKEKRHDEITDAIRKLSFEIVFQEKTLGRAQAFIKKLSEKQDSAENKVDWTEKKLNSTRRHLERCIAKHKSKKKELRSVKDRYRDCLEDLDIKEKELKSVESILTERDKQVEEGEKMMQHLSSSIEELMGQLKLKQEEVCSINQTITECSGELKAKMKQRDQVQSSLTDLTAELSSVKKKIQDSLKDLQSKEVELKDKTFAFEERAKKVEEAEARLVDLERKSDGFQMKVEAKRKELNFIKNQVEVSLIISESNAEEVSLSELRRMVEECAAEKIFKESELSEIMKSWRQTQLELERYHAQVRAEMESLRKLDEEAERKLKDLTLVQDKIAECEKMFETRSSEVVSKEKELEVLSQKIDLREQTVMSLNSDMKEACQRMENIQKLIEERSAQCESLELLIEKHNEQLASAEIAPALTPVNNVLSLDVKPEEPINNSVASHLPNEDALLRDIEDSTSLSLNEVSTELPMFKDPGRFILTSVEKALTDASERGELSLKEPILMALVPLLEELTRVGISTDPGLQSDATKVAREWVRMMEASVEKSQLEAWGFLQFILAFGLVKGIKQDETLQLASHVAHFRQAPKLFESLGLTHVIPSNFVTELLNKAMCIPAARFMFYFKVENKFSPLELLKEQINNLRLSQVKAFCNPSLLAEANRDAATLRDIMELIEDFKFEIDIPVDLIFKFMVPRDFQILNQRVQSAHMQASNTVFQNSCIATDVSNPSLPTSFSSAPNQPVETYEAGGSTEFQGQSSHQAGFKRPRGVEDPEGSSPVIRPCINRPPGFGRF</sequence>
<gene>
    <name evidence="7" type="ORF">BOLC9T53490H</name>
</gene>
<dbReference type="InterPro" id="IPR012474">
    <property type="entry name" value="Frigida"/>
</dbReference>
<feature type="coiled-coil region" evidence="5">
    <location>
        <begin position="324"/>
        <end position="417"/>
    </location>
</feature>
<evidence type="ECO:0000256" key="5">
    <source>
        <dbReference type="SAM" id="Coils"/>
    </source>
</evidence>
<evidence type="ECO:0000256" key="2">
    <source>
        <dbReference type="ARBA" id="ARBA00022473"/>
    </source>
</evidence>
<proteinExistence type="inferred from homology"/>